<keyword evidence="2" id="KW-0723">Serine/threonine-protein kinase</keyword>
<keyword evidence="3" id="KW-0808">Transferase</keyword>
<comment type="catalytic activity">
    <reaction evidence="8">
        <text>L-seryl-[protein] + ATP = O-phospho-L-seryl-[protein] + ADP + H(+)</text>
        <dbReference type="Rhea" id="RHEA:17989"/>
        <dbReference type="Rhea" id="RHEA-COMP:9863"/>
        <dbReference type="Rhea" id="RHEA-COMP:11604"/>
        <dbReference type="ChEBI" id="CHEBI:15378"/>
        <dbReference type="ChEBI" id="CHEBI:29999"/>
        <dbReference type="ChEBI" id="CHEBI:30616"/>
        <dbReference type="ChEBI" id="CHEBI:83421"/>
        <dbReference type="ChEBI" id="CHEBI:456216"/>
        <dbReference type="EC" id="2.7.11.1"/>
    </reaction>
</comment>
<proteinExistence type="predicted"/>
<accession>A0A1E3BIW1</accession>
<dbReference type="GO" id="GO:0004674">
    <property type="term" value="F:protein serine/threonine kinase activity"/>
    <property type="evidence" value="ECO:0007669"/>
    <property type="project" value="UniProtKB-KW"/>
</dbReference>
<reference evidence="10 11" key="1">
    <citation type="journal article" date="2016" name="BMC Genomics">
        <title>Comparative genomic and transcriptomic analyses of the Fuzhuan brick tea-fermentation fungus Aspergillus cristatus.</title>
        <authorList>
            <person name="Ge Y."/>
            <person name="Wang Y."/>
            <person name="Liu Y."/>
            <person name="Tan Y."/>
            <person name="Ren X."/>
            <person name="Zhang X."/>
            <person name="Hyde K.D."/>
            <person name="Liu Y."/>
            <person name="Liu Z."/>
        </authorList>
    </citation>
    <scope>NUCLEOTIDE SEQUENCE [LARGE SCALE GENOMIC DNA]</scope>
    <source>
        <strain evidence="10 11">GZAAS20.1005</strain>
    </source>
</reference>
<evidence type="ECO:0000256" key="1">
    <source>
        <dbReference type="ARBA" id="ARBA00012513"/>
    </source>
</evidence>
<dbReference type="InterPro" id="IPR000719">
    <property type="entry name" value="Prot_kinase_dom"/>
</dbReference>
<dbReference type="SUPFAM" id="SSF56112">
    <property type="entry name" value="Protein kinase-like (PK-like)"/>
    <property type="match status" value="1"/>
</dbReference>
<evidence type="ECO:0000256" key="8">
    <source>
        <dbReference type="ARBA" id="ARBA00048679"/>
    </source>
</evidence>
<dbReference type="Pfam" id="PF07714">
    <property type="entry name" value="PK_Tyr_Ser-Thr"/>
    <property type="match status" value="1"/>
</dbReference>
<dbReference type="STRING" id="573508.A0A1E3BIW1"/>
<dbReference type="EC" id="2.7.11.1" evidence="1"/>
<dbReference type="SMART" id="SM00220">
    <property type="entry name" value="S_TKc"/>
    <property type="match status" value="1"/>
</dbReference>
<sequence>MTKLGWGTTSTVWLERDLDGWRWHPPRHVTLKIKTNRHYYPDEEAFSRELRMTQHASGVNRRHVGYQFVRGLRDSFDLDGPEGKHTCMVFETLKEPLWILKKRFVKGVLPDDVLKLVVHMVLQGLKYLHPECHFIHTEGVAQDETIAPLPQKHDDIDGNKWTIYLSRNMFGSVQEIGRPVITDFGLAVRGDEQKYRYYPIQPDSDSAPEVVLELGWSYSADIWNLGVLMWDLLQGATATPFQAVQPEGVGFSYQQHLANIIALFVLRRGT</sequence>
<evidence type="ECO:0000256" key="3">
    <source>
        <dbReference type="ARBA" id="ARBA00022679"/>
    </source>
</evidence>
<dbReference type="AlphaFoldDB" id="A0A1E3BIW1"/>
<dbReference type="GO" id="GO:0005737">
    <property type="term" value="C:cytoplasm"/>
    <property type="evidence" value="ECO:0007669"/>
    <property type="project" value="TreeGrafter"/>
</dbReference>
<dbReference type="GO" id="GO:0005634">
    <property type="term" value="C:nucleus"/>
    <property type="evidence" value="ECO:0007669"/>
    <property type="project" value="TreeGrafter"/>
</dbReference>
<dbReference type="PROSITE" id="PS50011">
    <property type="entry name" value="PROTEIN_KINASE_DOM"/>
    <property type="match status" value="1"/>
</dbReference>
<comment type="caution">
    <text evidence="10">The sequence shown here is derived from an EMBL/GenBank/DDBJ whole genome shotgun (WGS) entry which is preliminary data.</text>
</comment>
<name>A0A1E3BIW1_ASPCR</name>
<dbReference type="EMBL" id="JXNT01000003">
    <property type="protein sequence ID" value="ODM20731.1"/>
    <property type="molecule type" value="Genomic_DNA"/>
</dbReference>
<evidence type="ECO:0000259" key="9">
    <source>
        <dbReference type="PROSITE" id="PS50011"/>
    </source>
</evidence>
<evidence type="ECO:0000256" key="7">
    <source>
        <dbReference type="ARBA" id="ARBA00047899"/>
    </source>
</evidence>
<keyword evidence="5" id="KW-0418">Kinase</keyword>
<keyword evidence="4" id="KW-0547">Nucleotide-binding</keyword>
<comment type="catalytic activity">
    <reaction evidence="7">
        <text>L-threonyl-[protein] + ATP = O-phospho-L-threonyl-[protein] + ADP + H(+)</text>
        <dbReference type="Rhea" id="RHEA:46608"/>
        <dbReference type="Rhea" id="RHEA-COMP:11060"/>
        <dbReference type="Rhea" id="RHEA-COMP:11605"/>
        <dbReference type="ChEBI" id="CHEBI:15378"/>
        <dbReference type="ChEBI" id="CHEBI:30013"/>
        <dbReference type="ChEBI" id="CHEBI:30616"/>
        <dbReference type="ChEBI" id="CHEBI:61977"/>
        <dbReference type="ChEBI" id="CHEBI:456216"/>
        <dbReference type="EC" id="2.7.11.1"/>
    </reaction>
</comment>
<dbReference type="VEuPathDB" id="FungiDB:SI65_03784"/>
<evidence type="ECO:0000313" key="10">
    <source>
        <dbReference type="EMBL" id="ODM20731.1"/>
    </source>
</evidence>
<dbReference type="InterPro" id="IPR051334">
    <property type="entry name" value="SRPK"/>
</dbReference>
<evidence type="ECO:0000256" key="4">
    <source>
        <dbReference type="ARBA" id="ARBA00022741"/>
    </source>
</evidence>
<dbReference type="PANTHER" id="PTHR47634:SF9">
    <property type="entry name" value="PROTEIN KINASE DOMAIN-CONTAINING PROTEIN-RELATED"/>
    <property type="match status" value="1"/>
</dbReference>
<dbReference type="OrthoDB" id="5979581at2759"/>
<keyword evidence="11" id="KW-1185">Reference proteome</keyword>
<dbReference type="InterPro" id="IPR001245">
    <property type="entry name" value="Ser-Thr/Tyr_kinase_cat_dom"/>
</dbReference>
<evidence type="ECO:0000256" key="5">
    <source>
        <dbReference type="ARBA" id="ARBA00022777"/>
    </source>
</evidence>
<keyword evidence="6" id="KW-0067">ATP-binding</keyword>
<dbReference type="PANTHER" id="PTHR47634">
    <property type="entry name" value="PROTEIN KINASE DOMAIN-CONTAINING PROTEIN-RELATED"/>
    <property type="match status" value="1"/>
</dbReference>
<dbReference type="InterPro" id="IPR011009">
    <property type="entry name" value="Kinase-like_dom_sf"/>
</dbReference>
<dbReference type="GO" id="GO:0005524">
    <property type="term" value="F:ATP binding"/>
    <property type="evidence" value="ECO:0007669"/>
    <property type="project" value="UniProtKB-KW"/>
</dbReference>
<dbReference type="Gene3D" id="3.30.200.20">
    <property type="entry name" value="Phosphorylase Kinase, domain 1"/>
    <property type="match status" value="1"/>
</dbReference>
<evidence type="ECO:0000256" key="6">
    <source>
        <dbReference type="ARBA" id="ARBA00022840"/>
    </source>
</evidence>
<feature type="domain" description="Protein kinase" evidence="9">
    <location>
        <begin position="1"/>
        <end position="270"/>
    </location>
</feature>
<gene>
    <name evidence="10" type="ORF">SI65_03784</name>
</gene>
<dbReference type="GO" id="GO:0000245">
    <property type="term" value="P:spliceosomal complex assembly"/>
    <property type="evidence" value="ECO:0007669"/>
    <property type="project" value="TreeGrafter"/>
</dbReference>
<organism evidence="10 11">
    <name type="scientific">Aspergillus cristatus</name>
    <name type="common">Chinese Fuzhuan brick tea-fermentation fungus</name>
    <name type="synonym">Eurotium cristatum</name>
    <dbReference type="NCBI Taxonomy" id="573508"/>
    <lineage>
        <taxon>Eukaryota</taxon>
        <taxon>Fungi</taxon>
        <taxon>Dikarya</taxon>
        <taxon>Ascomycota</taxon>
        <taxon>Pezizomycotina</taxon>
        <taxon>Eurotiomycetes</taxon>
        <taxon>Eurotiomycetidae</taxon>
        <taxon>Eurotiales</taxon>
        <taxon>Aspergillaceae</taxon>
        <taxon>Aspergillus</taxon>
        <taxon>Aspergillus subgen. Aspergillus</taxon>
    </lineage>
</organism>
<dbReference type="Proteomes" id="UP000094569">
    <property type="component" value="Unassembled WGS sequence"/>
</dbReference>
<evidence type="ECO:0000256" key="2">
    <source>
        <dbReference type="ARBA" id="ARBA00022527"/>
    </source>
</evidence>
<dbReference type="GO" id="GO:0050684">
    <property type="term" value="P:regulation of mRNA processing"/>
    <property type="evidence" value="ECO:0007669"/>
    <property type="project" value="TreeGrafter"/>
</dbReference>
<dbReference type="Gene3D" id="1.10.510.10">
    <property type="entry name" value="Transferase(Phosphotransferase) domain 1"/>
    <property type="match status" value="1"/>
</dbReference>
<protein>
    <recommendedName>
        <fullName evidence="1">non-specific serine/threonine protein kinase</fullName>
        <ecNumber evidence="1">2.7.11.1</ecNumber>
    </recommendedName>
</protein>
<evidence type="ECO:0000313" key="11">
    <source>
        <dbReference type="Proteomes" id="UP000094569"/>
    </source>
</evidence>